<dbReference type="PANTHER" id="PTHR10803:SF26">
    <property type="entry name" value="ANION TRANSPORTER ATPASE-RELATED"/>
    <property type="match status" value="1"/>
</dbReference>
<dbReference type="InterPro" id="IPR016300">
    <property type="entry name" value="ATPase_ArsA/GET3"/>
</dbReference>
<dbReference type="InterPro" id="IPR027417">
    <property type="entry name" value="P-loop_NTPase"/>
</dbReference>
<keyword evidence="5" id="KW-1185">Reference proteome</keyword>
<dbReference type="STRING" id="862908.BMS_3009"/>
<reference evidence="5" key="1">
    <citation type="journal article" date="2013" name="ISME J.">
        <title>A small predatory core genome in the divergent marine Bacteriovorax marinus SJ and the terrestrial Bdellovibrio bacteriovorus.</title>
        <authorList>
            <person name="Crossman L.C."/>
            <person name="Chen H."/>
            <person name="Cerdeno-Tarraga A.M."/>
            <person name="Brooks K."/>
            <person name="Quail M.A."/>
            <person name="Pineiro S.A."/>
            <person name="Hobley L."/>
            <person name="Sockett R.E."/>
            <person name="Bentley S.D."/>
            <person name="Parkhill J."/>
            <person name="Williams H.N."/>
            <person name="Stine O.C."/>
        </authorList>
    </citation>
    <scope>NUCLEOTIDE SEQUENCE [LARGE SCALE GENOMIC DNA]</scope>
    <source>
        <strain evidence="5">ATCC BAA-682 / DSM 15412 / SJ</strain>
    </source>
</reference>
<dbReference type="GO" id="GO:0016887">
    <property type="term" value="F:ATP hydrolysis activity"/>
    <property type="evidence" value="ECO:0007669"/>
    <property type="project" value="InterPro"/>
</dbReference>
<organism evidence="4 5">
    <name type="scientific">Halobacteriovorax marinus (strain ATCC BAA-682 / DSM 15412 / SJ)</name>
    <name type="common">Bacteriovorax marinus</name>
    <dbReference type="NCBI Taxonomy" id="862908"/>
    <lineage>
        <taxon>Bacteria</taxon>
        <taxon>Pseudomonadati</taxon>
        <taxon>Bdellovibrionota</taxon>
        <taxon>Bacteriovoracia</taxon>
        <taxon>Bacteriovoracales</taxon>
        <taxon>Halobacteriovoraceae</taxon>
        <taxon>Halobacteriovorax</taxon>
    </lineage>
</organism>
<dbReference type="GO" id="GO:0015446">
    <property type="term" value="F:ATPase-coupled arsenite transmembrane transporter activity"/>
    <property type="evidence" value="ECO:0007669"/>
    <property type="project" value="UniProtKB-EC"/>
</dbReference>
<dbReference type="InterPro" id="IPR025723">
    <property type="entry name" value="ArsA/GET3_ATPase-like"/>
</dbReference>
<dbReference type="Proteomes" id="UP000008963">
    <property type="component" value="Chromosome"/>
</dbReference>
<accession>E1WZ83</accession>
<dbReference type="OrthoDB" id="5289654at2"/>
<dbReference type="KEGG" id="bmx:BMS_3009"/>
<dbReference type="GO" id="GO:0005524">
    <property type="term" value="F:ATP binding"/>
    <property type="evidence" value="ECO:0007669"/>
    <property type="project" value="InterPro"/>
</dbReference>
<dbReference type="EC" id="7.3.2.7" evidence="2"/>
<dbReference type="HOGENOM" id="CLU_789335_0_0_7"/>
<name>E1WZ83_HALMS</name>
<evidence type="ECO:0000313" key="4">
    <source>
        <dbReference type="EMBL" id="CBW27771.1"/>
    </source>
</evidence>
<dbReference type="Gene3D" id="3.40.50.300">
    <property type="entry name" value="P-loop containing nucleotide triphosphate hydrolases"/>
    <property type="match status" value="1"/>
</dbReference>
<proteinExistence type="predicted"/>
<dbReference type="SUPFAM" id="SSF52540">
    <property type="entry name" value="P-loop containing nucleoside triphosphate hydrolases"/>
    <property type="match status" value="1"/>
</dbReference>
<evidence type="ECO:0000313" key="5">
    <source>
        <dbReference type="Proteomes" id="UP000008963"/>
    </source>
</evidence>
<evidence type="ECO:0000256" key="2">
    <source>
        <dbReference type="ARBA" id="ARBA00066752"/>
    </source>
</evidence>
<dbReference type="PATRIC" id="fig|862908.3.peg.2877"/>
<evidence type="ECO:0000256" key="1">
    <source>
        <dbReference type="ARBA" id="ARBA00052296"/>
    </source>
</evidence>
<comment type="catalytic activity">
    <reaction evidence="1">
        <text>arsenite(in) + ATP + H2O = arsenite(out) + ADP + phosphate + H(+)</text>
        <dbReference type="Rhea" id="RHEA:11348"/>
        <dbReference type="ChEBI" id="CHEBI:15377"/>
        <dbReference type="ChEBI" id="CHEBI:15378"/>
        <dbReference type="ChEBI" id="CHEBI:29242"/>
        <dbReference type="ChEBI" id="CHEBI:30616"/>
        <dbReference type="ChEBI" id="CHEBI:43474"/>
        <dbReference type="ChEBI" id="CHEBI:456216"/>
        <dbReference type="EC" id="7.3.2.7"/>
    </reaction>
</comment>
<protein>
    <recommendedName>
        <fullName evidence="2">arsenite-transporting ATPase</fullName>
        <ecNumber evidence="2">7.3.2.7</ecNumber>
    </recommendedName>
</protein>
<dbReference type="PANTHER" id="PTHR10803">
    <property type="entry name" value="ARSENICAL PUMP-DRIVING ATPASE ARSENITE-TRANSLOCATING ATPASE"/>
    <property type="match status" value="1"/>
</dbReference>
<sequence>MSIPNKKVEIFCGTGGVGKTTLATSRAVNLAQNGKKVLLITIDPAKRLKQLLGLEDNDTGEITPVSTKNFYPEEEVSKELFALLLSPSKTLERIAKAKGLTNDLNNRILKVLTKPYGGMNEIMAVIEVQFHLEHGDYDTIILDTPPGKHFIDFLQATRKIEQFFDKSFVEIFKYLGKKVGTKSSPKKIFTKLVSTGIKKLLTYLEKVTGSDFVDLFVDAISFLYQTKDHFTSAIEFQKELGHKEFSNWFLVTSAEHHKVGEALHIMQGAGKFMHDDNFLCVNKCHKPFLDNWHPVDTELKLLKSTMLTKENELKTFAGKNFQRVLEFSEILSAKPCDHVTSLARGWNLLQS</sequence>
<dbReference type="AlphaFoldDB" id="E1WZ83"/>
<gene>
    <name evidence="4" type="ordered locus">BMS_3009</name>
</gene>
<evidence type="ECO:0000259" key="3">
    <source>
        <dbReference type="Pfam" id="PF02374"/>
    </source>
</evidence>
<dbReference type="eggNOG" id="COG0003">
    <property type="taxonomic scope" value="Bacteria"/>
</dbReference>
<dbReference type="EMBL" id="FQ312005">
    <property type="protein sequence ID" value="CBW27771.1"/>
    <property type="molecule type" value="Genomic_DNA"/>
</dbReference>
<dbReference type="Pfam" id="PF02374">
    <property type="entry name" value="ArsA_ATPase"/>
    <property type="match status" value="1"/>
</dbReference>
<feature type="domain" description="ArsA/GET3 Anion-transporting ATPase-like" evidence="3">
    <location>
        <begin position="9"/>
        <end position="188"/>
    </location>
</feature>
<dbReference type="RefSeq" id="WP_014245542.1">
    <property type="nucleotide sequence ID" value="NC_016620.1"/>
</dbReference>